<accession>A0A0B6XVH0</accession>
<evidence type="ECO:0000313" key="1">
    <source>
        <dbReference type="EMBL" id="CEK48042.1"/>
    </source>
</evidence>
<organism evidence="1">
    <name type="scientific">Arion vulgaris</name>
    <dbReference type="NCBI Taxonomy" id="1028688"/>
    <lineage>
        <taxon>Eukaryota</taxon>
        <taxon>Metazoa</taxon>
        <taxon>Spiralia</taxon>
        <taxon>Lophotrochozoa</taxon>
        <taxon>Mollusca</taxon>
        <taxon>Gastropoda</taxon>
        <taxon>Heterobranchia</taxon>
        <taxon>Euthyneura</taxon>
        <taxon>Panpulmonata</taxon>
        <taxon>Eupulmonata</taxon>
        <taxon>Stylommatophora</taxon>
        <taxon>Helicina</taxon>
        <taxon>Arionoidea</taxon>
        <taxon>Arionidae</taxon>
        <taxon>Arion</taxon>
    </lineage>
</organism>
<gene>
    <name evidence="1" type="primary">ORF2963</name>
</gene>
<feature type="non-terminal residue" evidence="1">
    <location>
        <position position="1"/>
    </location>
</feature>
<reference evidence="1" key="1">
    <citation type="submission" date="2014-12" db="EMBL/GenBank/DDBJ databases">
        <title>Insight into the proteome of Arion vulgaris.</title>
        <authorList>
            <person name="Aradska J."/>
            <person name="Bulat T."/>
            <person name="Smidak R."/>
            <person name="Sarate P."/>
            <person name="Gangsoo J."/>
            <person name="Sialana F."/>
            <person name="Bilban M."/>
            <person name="Lubec G."/>
        </authorList>
    </citation>
    <scope>NUCLEOTIDE SEQUENCE</scope>
    <source>
        <tissue evidence="1">Skin</tissue>
    </source>
</reference>
<feature type="non-terminal residue" evidence="1">
    <location>
        <position position="97"/>
    </location>
</feature>
<protein>
    <submittedName>
        <fullName evidence="1">Uncharacterized protein</fullName>
    </submittedName>
</protein>
<sequence length="97" mass="10919">AEKLKVKLLTFLSGLESKMTLNPKLFVPVIRQFLHAGESAEDDNKLASYLRDFGKTEENVIKNLEARKIESRETHSTQTKLSGTVFKLANVKSLRGN</sequence>
<dbReference type="AlphaFoldDB" id="A0A0B6XVH0"/>
<proteinExistence type="predicted"/>
<dbReference type="EMBL" id="HACG01001177">
    <property type="protein sequence ID" value="CEK48042.1"/>
    <property type="molecule type" value="Transcribed_RNA"/>
</dbReference>
<name>A0A0B6XVH0_9EUPU</name>